<feature type="region of interest" description="Disordered" evidence="7">
    <location>
        <begin position="390"/>
        <end position="413"/>
    </location>
</feature>
<dbReference type="InterPro" id="IPR018617">
    <property type="entry name" value="Ima1_N"/>
</dbReference>
<protein>
    <recommendedName>
        <fullName evidence="9">Ima1 N-terminal domain-containing protein</fullName>
    </recommendedName>
</protein>
<reference evidence="10" key="2">
    <citation type="submission" date="2021-01" db="UniProtKB">
        <authorList>
            <consortium name="EnsemblMetazoa"/>
        </authorList>
    </citation>
    <scope>IDENTIFICATION</scope>
</reference>
<dbReference type="PANTHER" id="PTHR28646:SF1">
    <property type="entry name" value="TRANSMEMBRANE PROTEIN 201"/>
    <property type="match status" value="1"/>
</dbReference>
<feature type="transmembrane region" description="Helical" evidence="8">
    <location>
        <begin position="228"/>
        <end position="246"/>
    </location>
</feature>
<dbReference type="InterPro" id="IPR040041">
    <property type="entry name" value="TMEM201"/>
</dbReference>
<feature type="domain" description="Ima1 N-terminal" evidence="9">
    <location>
        <begin position="15"/>
        <end position="134"/>
    </location>
</feature>
<keyword evidence="6" id="KW-0539">Nucleus</keyword>
<dbReference type="AlphaFoldDB" id="A0A7M7HFB8"/>
<dbReference type="EnsemblMetazoa" id="XM_011663616">
    <property type="protein sequence ID" value="XP_011661918"/>
    <property type="gene ID" value="LOC105437246"/>
</dbReference>
<keyword evidence="5 8" id="KW-0472">Membrane</keyword>
<keyword evidence="11" id="KW-1185">Reference proteome</keyword>
<feature type="transmembrane region" description="Helical" evidence="8">
    <location>
        <begin position="513"/>
        <end position="535"/>
    </location>
</feature>
<proteinExistence type="inferred from homology"/>
<comment type="subcellular location">
    <subcellularLocation>
        <location evidence="1">Nucleus inner membrane</location>
        <topology evidence="1">Multi-pass membrane protein</topology>
    </subcellularLocation>
</comment>
<dbReference type="OMA" id="PSHEKNF"/>
<evidence type="ECO:0000313" key="10">
    <source>
        <dbReference type="EnsemblMetazoa" id="XP_011661918"/>
    </source>
</evidence>
<feature type="transmembrane region" description="Helical" evidence="8">
    <location>
        <begin position="288"/>
        <end position="306"/>
    </location>
</feature>
<dbReference type="Pfam" id="PF09779">
    <property type="entry name" value="Ima1_N"/>
    <property type="match status" value="1"/>
</dbReference>
<dbReference type="GO" id="GO:0005637">
    <property type="term" value="C:nuclear inner membrane"/>
    <property type="evidence" value="ECO:0007669"/>
    <property type="project" value="UniProtKB-SubCell"/>
</dbReference>
<feature type="compositionally biased region" description="Low complexity" evidence="7">
    <location>
        <begin position="398"/>
        <end position="407"/>
    </location>
</feature>
<sequence length="537" mass="59339">MFVWRIFRKKKLIKVECWFCQASTTVPVGNVNCFDCPECDQYNGFSKDGGYNKAIPAQYSEELNQTYSSPVPPRDDSESRPSPLCDVCQTNQELKVQQLAAFVPSHEKNFDVDVKEYSDYLEEAYRLCPACNDNICSEVYRQDADIRSKLLGQRLHQSVLPDTKVVMPAQSSKKCVFLCRAVAIVAAVLVFICQLSLHVNFSGLSRTEIALFVQKASQHFAALESRRMTLSLMGLVCGVLSSLIAGKYRLRHLDCVSPLVWMMYMGSITALPSSSSLLALFPWLPSDAIPMMLATCVLLCCSKHVLQSRERKVKKVFTNKRLRSQPTSPLQEEDCFVLPHPSDASSSTALSSLSLSQSLQSENGEIKRILLDQDISGLSLGPPALAKAKNKDLWTAHTPPTSRPSTPLLEDRPSSREFRPIISPATFNPSGMKRSTSQTSFVSSFNGTFVDSGPFQDQRVTSSRENLVERGRSPPSFADDSSDGSLPLCMSANESPDAPTVEHKTTTQAWTSCLLPGILGFSLGINCAAALYFMYGR</sequence>
<evidence type="ECO:0000313" key="11">
    <source>
        <dbReference type="Proteomes" id="UP000007110"/>
    </source>
</evidence>
<evidence type="ECO:0000256" key="2">
    <source>
        <dbReference type="ARBA" id="ARBA00007600"/>
    </source>
</evidence>
<dbReference type="GO" id="GO:0031965">
    <property type="term" value="C:nuclear membrane"/>
    <property type="evidence" value="ECO:0000318"/>
    <property type="project" value="GO_Central"/>
</dbReference>
<comment type="similarity">
    <text evidence="2">Belongs to the TMEM201 family.</text>
</comment>
<evidence type="ECO:0000259" key="9">
    <source>
        <dbReference type="Pfam" id="PF09779"/>
    </source>
</evidence>
<name>A0A7M7HFB8_STRPU</name>
<feature type="transmembrane region" description="Helical" evidence="8">
    <location>
        <begin position="258"/>
        <end position="282"/>
    </location>
</feature>
<dbReference type="GO" id="GO:0030473">
    <property type="term" value="P:nuclear migration along microtubule"/>
    <property type="evidence" value="ECO:0000318"/>
    <property type="project" value="GO_Central"/>
</dbReference>
<feature type="transmembrane region" description="Helical" evidence="8">
    <location>
        <begin position="177"/>
        <end position="197"/>
    </location>
</feature>
<evidence type="ECO:0000256" key="7">
    <source>
        <dbReference type="SAM" id="MobiDB-lite"/>
    </source>
</evidence>
<organism evidence="10 11">
    <name type="scientific">Strongylocentrotus purpuratus</name>
    <name type="common">Purple sea urchin</name>
    <dbReference type="NCBI Taxonomy" id="7668"/>
    <lineage>
        <taxon>Eukaryota</taxon>
        <taxon>Metazoa</taxon>
        <taxon>Echinodermata</taxon>
        <taxon>Eleutherozoa</taxon>
        <taxon>Echinozoa</taxon>
        <taxon>Echinoidea</taxon>
        <taxon>Euechinoidea</taxon>
        <taxon>Echinacea</taxon>
        <taxon>Camarodonta</taxon>
        <taxon>Echinidea</taxon>
        <taxon>Strongylocentrotidae</taxon>
        <taxon>Strongylocentrotus</taxon>
    </lineage>
</organism>
<dbReference type="FunCoup" id="A0A7M7HFB8">
    <property type="interactions" value="762"/>
</dbReference>
<keyword evidence="4 8" id="KW-1133">Transmembrane helix</keyword>
<reference evidence="11" key="1">
    <citation type="submission" date="2015-02" db="EMBL/GenBank/DDBJ databases">
        <title>Genome sequencing for Strongylocentrotus purpuratus.</title>
        <authorList>
            <person name="Murali S."/>
            <person name="Liu Y."/>
            <person name="Vee V."/>
            <person name="English A."/>
            <person name="Wang M."/>
            <person name="Skinner E."/>
            <person name="Han Y."/>
            <person name="Muzny D.M."/>
            <person name="Worley K.C."/>
            <person name="Gibbs R.A."/>
        </authorList>
    </citation>
    <scope>NUCLEOTIDE SEQUENCE</scope>
</reference>
<evidence type="ECO:0000256" key="1">
    <source>
        <dbReference type="ARBA" id="ARBA00004473"/>
    </source>
</evidence>
<dbReference type="OrthoDB" id="5966927at2759"/>
<evidence type="ECO:0000256" key="5">
    <source>
        <dbReference type="ARBA" id="ARBA00023136"/>
    </source>
</evidence>
<dbReference type="KEGG" id="spu:105437246"/>
<dbReference type="RefSeq" id="XP_011661918.2">
    <property type="nucleotide sequence ID" value="XM_011663616.2"/>
</dbReference>
<dbReference type="GeneID" id="105437246"/>
<accession>A0A7M7HFB8</accession>
<dbReference type="Proteomes" id="UP000007110">
    <property type="component" value="Unassembled WGS sequence"/>
</dbReference>
<keyword evidence="3 8" id="KW-0812">Transmembrane</keyword>
<feature type="region of interest" description="Disordered" evidence="7">
    <location>
        <begin position="453"/>
        <end position="500"/>
    </location>
</feature>
<evidence type="ECO:0000256" key="8">
    <source>
        <dbReference type="SAM" id="Phobius"/>
    </source>
</evidence>
<evidence type="ECO:0000256" key="4">
    <source>
        <dbReference type="ARBA" id="ARBA00022989"/>
    </source>
</evidence>
<dbReference type="GO" id="GO:0051015">
    <property type="term" value="F:actin filament binding"/>
    <property type="evidence" value="ECO:0000318"/>
    <property type="project" value="GO_Central"/>
</dbReference>
<dbReference type="GO" id="GO:0005521">
    <property type="term" value="F:lamin binding"/>
    <property type="evidence" value="ECO:0000318"/>
    <property type="project" value="GO_Central"/>
</dbReference>
<dbReference type="PANTHER" id="PTHR28646">
    <property type="entry name" value="TRANSMEMBRANE PROTEIN 201"/>
    <property type="match status" value="1"/>
</dbReference>
<evidence type="ECO:0000256" key="6">
    <source>
        <dbReference type="ARBA" id="ARBA00023242"/>
    </source>
</evidence>
<dbReference type="InParanoid" id="A0A7M7HFB8"/>
<evidence type="ECO:0000256" key="3">
    <source>
        <dbReference type="ARBA" id="ARBA00022692"/>
    </source>
</evidence>